<evidence type="ECO:0000256" key="2">
    <source>
        <dbReference type="ARBA" id="ARBA00022898"/>
    </source>
</evidence>
<gene>
    <name evidence="4" type="ORF">AFUS01_LOCUS8631</name>
</gene>
<comment type="cofactor">
    <cofactor evidence="1 3">
        <name>pyridoxal 5'-phosphate</name>
        <dbReference type="ChEBI" id="CHEBI:597326"/>
    </cofactor>
</comment>
<evidence type="ECO:0000313" key="4">
    <source>
        <dbReference type="EMBL" id="CAG7719298.1"/>
    </source>
</evidence>
<reference evidence="4" key="1">
    <citation type="submission" date="2021-06" db="EMBL/GenBank/DDBJ databases">
        <authorList>
            <person name="Hodson N. C."/>
            <person name="Mongue J. A."/>
            <person name="Jaron S. K."/>
        </authorList>
    </citation>
    <scope>NUCLEOTIDE SEQUENCE</scope>
</reference>
<dbReference type="GO" id="GO:0030170">
    <property type="term" value="F:pyridoxal phosphate binding"/>
    <property type="evidence" value="ECO:0007669"/>
    <property type="project" value="InterPro"/>
</dbReference>
<evidence type="ECO:0000256" key="3">
    <source>
        <dbReference type="RuleBase" id="RU362118"/>
    </source>
</evidence>
<protein>
    <submittedName>
        <fullName evidence="4">Uncharacterized protein</fullName>
    </submittedName>
</protein>
<dbReference type="OrthoDB" id="3512640at2759"/>
<sequence length="34" mass="3448">MARLDGAKHALAFSSGVAAISAVVQILSQGDHII</sequence>
<name>A0A8J2NS74_9HEXA</name>
<dbReference type="AlphaFoldDB" id="A0A8J2NS74"/>
<organism evidence="4 5">
    <name type="scientific">Allacma fusca</name>
    <dbReference type="NCBI Taxonomy" id="39272"/>
    <lineage>
        <taxon>Eukaryota</taxon>
        <taxon>Metazoa</taxon>
        <taxon>Ecdysozoa</taxon>
        <taxon>Arthropoda</taxon>
        <taxon>Hexapoda</taxon>
        <taxon>Collembola</taxon>
        <taxon>Symphypleona</taxon>
        <taxon>Sminthuridae</taxon>
        <taxon>Allacma</taxon>
    </lineage>
</organism>
<dbReference type="Proteomes" id="UP000708208">
    <property type="component" value="Unassembled WGS sequence"/>
</dbReference>
<dbReference type="EMBL" id="CAJVCH010060250">
    <property type="protein sequence ID" value="CAG7719298.1"/>
    <property type="molecule type" value="Genomic_DNA"/>
</dbReference>
<proteinExistence type="inferred from homology"/>
<comment type="caution">
    <text evidence="4">The sequence shown here is derived from an EMBL/GenBank/DDBJ whole genome shotgun (WGS) entry which is preliminary data.</text>
</comment>
<evidence type="ECO:0000313" key="5">
    <source>
        <dbReference type="Proteomes" id="UP000708208"/>
    </source>
</evidence>
<dbReference type="GO" id="GO:0019346">
    <property type="term" value="P:transsulfuration"/>
    <property type="evidence" value="ECO:0007669"/>
    <property type="project" value="InterPro"/>
</dbReference>
<comment type="similarity">
    <text evidence="3">Belongs to the trans-sulfuration enzymes family.</text>
</comment>
<feature type="non-terminal residue" evidence="4">
    <location>
        <position position="1"/>
    </location>
</feature>
<keyword evidence="5" id="KW-1185">Reference proteome</keyword>
<dbReference type="Pfam" id="PF01053">
    <property type="entry name" value="Cys_Met_Meta_PP"/>
    <property type="match status" value="1"/>
</dbReference>
<dbReference type="InterPro" id="IPR000277">
    <property type="entry name" value="Cys/Met-Metab_PyrdxlP-dep_enz"/>
</dbReference>
<keyword evidence="2 3" id="KW-0663">Pyridoxal phosphate</keyword>
<accession>A0A8J2NS74</accession>
<evidence type="ECO:0000256" key="1">
    <source>
        <dbReference type="ARBA" id="ARBA00001933"/>
    </source>
</evidence>